<evidence type="ECO:0000259" key="4">
    <source>
        <dbReference type="PROSITE" id="PS50110"/>
    </source>
</evidence>
<reference evidence="6 7" key="1">
    <citation type="submission" date="2018-01" db="EMBL/GenBank/DDBJ databases">
        <authorList>
            <person name="Fu G.-Y."/>
        </authorList>
    </citation>
    <scope>NUCLEOTIDE SEQUENCE [LARGE SCALE GENOMIC DNA]</scope>
    <source>
        <strain evidence="6 7">SY39</strain>
    </source>
</reference>
<dbReference type="OrthoDB" id="8522032at2"/>
<dbReference type="KEGG" id="atw:C0099_07775"/>
<comment type="catalytic activity">
    <reaction evidence="2">
        <text>2 GTP = 3',3'-c-di-GMP + 2 diphosphate</text>
        <dbReference type="Rhea" id="RHEA:24898"/>
        <dbReference type="ChEBI" id="CHEBI:33019"/>
        <dbReference type="ChEBI" id="CHEBI:37565"/>
        <dbReference type="ChEBI" id="CHEBI:58805"/>
        <dbReference type="EC" id="2.7.7.65"/>
    </reaction>
</comment>
<dbReference type="PROSITE" id="PS50110">
    <property type="entry name" value="RESPONSE_REGULATORY"/>
    <property type="match status" value="1"/>
</dbReference>
<evidence type="ECO:0000259" key="5">
    <source>
        <dbReference type="PROSITE" id="PS50887"/>
    </source>
</evidence>
<feature type="domain" description="GGDEF" evidence="5">
    <location>
        <begin position="176"/>
        <end position="314"/>
    </location>
</feature>
<dbReference type="InterPro" id="IPR001789">
    <property type="entry name" value="Sig_transdc_resp-reg_receiver"/>
</dbReference>
<dbReference type="GO" id="GO:0052621">
    <property type="term" value="F:diguanylate cyclase activity"/>
    <property type="evidence" value="ECO:0007669"/>
    <property type="project" value="UniProtKB-EC"/>
</dbReference>
<dbReference type="NCBIfam" id="TIGR00254">
    <property type="entry name" value="GGDEF"/>
    <property type="match status" value="1"/>
</dbReference>
<dbReference type="PROSITE" id="PS50887">
    <property type="entry name" value="GGDEF"/>
    <property type="match status" value="1"/>
</dbReference>
<dbReference type="CDD" id="cd01949">
    <property type="entry name" value="GGDEF"/>
    <property type="match status" value="1"/>
</dbReference>
<proteinExistence type="predicted"/>
<dbReference type="InterPro" id="IPR029787">
    <property type="entry name" value="Nucleotide_cyclase"/>
</dbReference>
<dbReference type="EC" id="2.7.7.65" evidence="1"/>
<feature type="modified residue" description="4-aspartylphosphate" evidence="3">
    <location>
        <position position="51"/>
    </location>
</feature>
<dbReference type="SUPFAM" id="SSF55073">
    <property type="entry name" value="Nucleotide cyclase"/>
    <property type="match status" value="1"/>
</dbReference>
<evidence type="ECO:0000256" key="2">
    <source>
        <dbReference type="ARBA" id="ARBA00034247"/>
    </source>
</evidence>
<feature type="domain" description="Response regulatory" evidence="4">
    <location>
        <begin position="2"/>
        <end position="119"/>
    </location>
</feature>
<dbReference type="GO" id="GO:1902201">
    <property type="term" value="P:negative regulation of bacterial-type flagellum-dependent cell motility"/>
    <property type="evidence" value="ECO:0007669"/>
    <property type="project" value="TreeGrafter"/>
</dbReference>
<sequence length="314" mass="34343">MKALVIEDTVTSATLICQMLGKMGLDTVRARDGRSGIEAFERERPDLVLLDVIMPDLDGFQVARRLRAIEQGVDWTPIIFLSARASDDDLAQGIDAGGDDYLVKPVSEKVLGAKVAAMRRIVRMREVLLRTTRKLDEANRELARRNAIDGLTGIANRGRFDEVLDHEWRRASRSGLPISLLFIDVDEFKAFNDGHGHLPGDECLKDLAGLLEQSLRRPSDLVARYGGEEFAVILPETAGEGAASVADSVMRAVREAAIPHGFSSVSPFLTISIGIATAVPERGDERGSEILLTLADEALYKAKRAGRNRVVQAD</sequence>
<dbReference type="RefSeq" id="WP_102246905.1">
    <property type="nucleotide sequence ID" value="NZ_CP025682.1"/>
</dbReference>
<dbReference type="InterPro" id="IPR011006">
    <property type="entry name" value="CheY-like_superfamily"/>
</dbReference>
<protein>
    <recommendedName>
        <fullName evidence="1">diguanylate cyclase</fullName>
        <ecNumber evidence="1">2.7.7.65</ecNumber>
    </recommendedName>
</protein>
<dbReference type="Gene3D" id="3.30.70.270">
    <property type="match status" value="1"/>
</dbReference>
<dbReference type="Gene3D" id="3.40.50.2300">
    <property type="match status" value="1"/>
</dbReference>
<dbReference type="SMART" id="SM00267">
    <property type="entry name" value="GGDEF"/>
    <property type="match status" value="1"/>
</dbReference>
<dbReference type="AlphaFoldDB" id="A0A2I6S6G5"/>
<dbReference type="InterPro" id="IPR000160">
    <property type="entry name" value="GGDEF_dom"/>
</dbReference>
<evidence type="ECO:0000313" key="6">
    <source>
        <dbReference type="EMBL" id="AUN94839.1"/>
    </source>
</evidence>
<dbReference type="GO" id="GO:0005886">
    <property type="term" value="C:plasma membrane"/>
    <property type="evidence" value="ECO:0007669"/>
    <property type="project" value="TreeGrafter"/>
</dbReference>
<dbReference type="FunFam" id="3.30.70.270:FF:000001">
    <property type="entry name" value="Diguanylate cyclase domain protein"/>
    <property type="match status" value="1"/>
</dbReference>
<evidence type="ECO:0000313" key="7">
    <source>
        <dbReference type="Proteomes" id="UP000242205"/>
    </source>
</evidence>
<dbReference type="CDD" id="cd17574">
    <property type="entry name" value="REC_OmpR"/>
    <property type="match status" value="1"/>
</dbReference>
<organism evidence="6 7">
    <name type="scientific">Pseudazoarcus pumilus</name>
    <dbReference type="NCBI Taxonomy" id="2067960"/>
    <lineage>
        <taxon>Bacteria</taxon>
        <taxon>Pseudomonadati</taxon>
        <taxon>Pseudomonadota</taxon>
        <taxon>Betaproteobacteria</taxon>
        <taxon>Rhodocyclales</taxon>
        <taxon>Zoogloeaceae</taxon>
        <taxon>Pseudazoarcus</taxon>
    </lineage>
</organism>
<gene>
    <name evidence="6" type="ORF">C0099_07775</name>
</gene>
<dbReference type="Pfam" id="PF00072">
    <property type="entry name" value="Response_reg"/>
    <property type="match status" value="1"/>
</dbReference>
<accession>A0A2I6S6G5</accession>
<keyword evidence="7" id="KW-1185">Reference proteome</keyword>
<evidence type="ECO:0000256" key="1">
    <source>
        <dbReference type="ARBA" id="ARBA00012528"/>
    </source>
</evidence>
<evidence type="ECO:0000256" key="3">
    <source>
        <dbReference type="PROSITE-ProRule" id="PRU00169"/>
    </source>
</evidence>
<dbReference type="InterPro" id="IPR050469">
    <property type="entry name" value="Diguanylate_Cyclase"/>
</dbReference>
<dbReference type="Proteomes" id="UP000242205">
    <property type="component" value="Chromosome"/>
</dbReference>
<dbReference type="InterPro" id="IPR043128">
    <property type="entry name" value="Rev_trsase/Diguanyl_cyclase"/>
</dbReference>
<dbReference type="SMART" id="SM00448">
    <property type="entry name" value="REC"/>
    <property type="match status" value="1"/>
</dbReference>
<dbReference type="Pfam" id="PF00990">
    <property type="entry name" value="GGDEF"/>
    <property type="match status" value="1"/>
</dbReference>
<dbReference type="PANTHER" id="PTHR45138">
    <property type="entry name" value="REGULATORY COMPONENTS OF SENSORY TRANSDUCTION SYSTEM"/>
    <property type="match status" value="1"/>
</dbReference>
<dbReference type="EMBL" id="CP025682">
    <property type="protein sequence ID" value="AUN94839.1"/>
    <property type="molecule type" value="Genomic_DNA"/>
</dbReference>
<dbReference type="GO" id="GO:0043709">
    <property type="term" value="P:cell adhesion involved in single-species biofilm formation"/>
    <property type="evidence" value="ECO:0007669"/>
    <property type="project" value="TreeGrafter"/>
</dbReference>
<dbReference type="SUPFAM" id="SSF52172">
    <property type="entry name" value="CheY-like"/>
    <property type="match status" value="1"/>
</dbReference>
<dbReference type="GO" id="GO:0000160">
    <property type="term" value="P:phosphorelay signal transduction system"/>
    <property type="evidence" value="ECO:0007669"/>
    <property type="project" value="InterPro"/>
</dbReference>
<name>A0A2I6S6G5_9RHOO</name>
<dbReference type="PANTHER" id="PTHR45138:SF9">
    <property type="entry name" value="DIGUANYLATE CYCLASE DGCM-RELATED"/>
    <property type="match status" value="1"/>
</dbReference>
<keyword evidence="3" id="KW-0597">Phosphoprotein</keyword>